<dbReference type="GO" id="GO:0005783">
    <property type="term" value="C:endoplasmic reticulum"/>
    <property type="evidence" value="ECO:0007669"/>
    <property type="project" value="TreeGrafter"/>
</dbReference>
<dbReference type="AlphaFoldDB" id="A0A8J2LRP6"/>
<dbReference type="Proteomes" id="UP000746747">
    <property type="component" value="Unassembled WGS sequence"/>
</dbReference>
<sequence length="71" mass="7974">MHLAGKSVPQVVINDIVAQLRHDNIIKSVHDVKAVRHGVEQVRFKAEVEYDGRAITNLYLSESCHIPSVIE</sequence>
<feature type="non-terminal residue" evidence="2">
    <location>
        <position position="1"/>
    </location>
</feature>
<evidence type="ECO:0000313" key="3">
    <source>
        <dbReference type="Proteomes" id="UP000746747"/>
    </source>
</evidence>
<name>A0A8J2LRP6_9BILA</name>
<dbReference type="PANTHER" id="PTHR13414:SF9">
    <property type="entry name" value="PROTON-COUPLED ZINC ANTIPORTER SLC30A9, MITOCHONDRIAL"/>
    <property type="match status" value="1"/>
</dbReference>
<comment type="caution">
    <text evidence="2">The sequence shown here is derived from an EMBL/GenBank/DDBJ whole genome shotgun (WGS) entry which is preliminary data.</text>
</comment>
<proteinExistence type="predicted"/>
<dbReference type="OrthoDB" id="435980at2759"/>
<keyword evidence="3" id="KW-1185">Reference proteome</keyword>
<dbReference type="GO" id="GO:0006882">
    <property type="term" value="P:intracellular zinc ion homeostasis"/>
    <property type="evidence" value="ECO:0007669"/>
    <property type="project" value="TreeGrafter"/>
</dbReference>
<evidence type="ECO:0000313" key="2">
    <source>
        <dbReference type="EMBL" id="CAG9532010.1"/>
    </source>
</evidence>
<dbReference type="EMBL" id="CAKAEH010000836">
    <property type="protein sequence ID" value="CAG9532010.1"/>
    <property type="molecule type" value="Genomic_DNA"/>
</dbReference>
<gene>
    <name evidence="2" type="ORF">CJOHNSTONI_LOCUS2357</name>
</gene>
<protein>
    <submittedName>
        <fullName evidence="2">Uncharacterized protein</fullName>
    </submittedName>
</protein>
<evidence type="ECO:0000256" key="1">
    <source>
        <dbReference type="ARBA" id="ARBA00022448"/>
    </source>
</evidence>
<dbReference type="GO" id="GO:0006829">
    <property type="term" value="P:zinc ion transport"/>
    <property type="evidence" value="ECO:0007669"/>
    <property type="project" value="InterPro"/>
</dbReference>
<reference evidence="2" key="1">
    <citation type="submission" date="2021-09" db="EMBL/GenBank/DDBJ databases">
        <authorList>
            <consortium name="Pathogen Informatics"/>
        </authorList>
    </citation>
    <scope>NUCLEOTIDE SEQUENCE</scope>
</reference>
<accession>A0A8J2LRP6</accession>
<dbReference type="PANTHER" id="PTHR13414">
    <property type="entry name" value="HUEL-CATION TRANSPORTER"/>
    <property type="match status" value="1"/>
</dbReference>
<dbReference type="InterPro" id="IPR040177">
    <property type="entry name" value="SLC30A9"/>
</dbReference>
<keyword evidence="1" id="KW-0813">Transport</keyword>
<organism evidence="2 3">
    <name type="scientific">Cercopithifilaria johnstoni</name>
    <dbReference type="NCBI Taxonomy" id="2874296"/>
    <lineage>
        <taxon>Eukaryota</taxon>
        <taxon>Metazoa</taxon>
        <taxon>Ecdysozoa</taxon>
        <taxon>Nematoda</taxon>
        <taxon>Chromadorea</taxon>
        <taxon>Rhabditida</taxon>
        <taxon>Spirurina</taxon>
        <taxon>Spiruromorpha</taxon>
        <taxon>Filarioidea</taxon>
        <taxon>Onchocercidae</taxon>
        <taxon>Cercopithifilaria</taxon>
    </lineage>
</organism>
<dbReference type="GO" id="GO:0008324">
    <property type="term" value="F:monoatomic cation transmembrane transporter activity"/>
    <property type="evidence" value="ECO:0007669"/>
    <property type="project" value="InterPro"/>
</dbReference>